<dbReference type="SMART" id="SM00257">
    <property type="entry name" value="LysM"/>
    <property type="match status" value="1"/>
</dbReference>
<dbReference type="PATRIC" id="fig|1079994.3.peg.663"/>
<dbReference type="OrthoDB" id="5084290at2"/>
<keyword evidence="1" id="KW-0472">Membrane</keyword>
<dbReference type="PROSITE" id="PS51782">
    <property type="entry name" value="LYSM"/>
    <property type="match status" value="1"/>
</dbReference>
<feature type="transmembrane region" description="Helical" evidence="1">
    <location>
        <begin position="29"/>
        <end position="51"/>
    </location>
</feature>
<dbReference type="InterPro" id="IPR018392">
    <property type="entry name" value="LysM"/>
</dbReference>
<accession>A0A147EQH1</accession>
<organism evidence="3 4">
    <name type="scientific">Leucobacter chromiiresistens</name>
    <dbReference type="NCBI Taxonomy" id="1079994"/>
    <lineage>
        <taxon>Bacteria</taxon>
        <taxon>Bacillati</taxon>
        <taxon>Actinomycetota</taxon>
        <taxon>Actinomycetes</taxon>
        <taxon>Micrococcales</taxon>
        <taxon>Microbacteriaceae</taxon>
        <taxon>Leucobacter</taxon>
    </lineage>
</organism>
<protein>
    <recommendedName>
        <fullName evidence="2">LysM domain-containing protein</fullName>
    </recommendedName>
</protein>
<keyword evidence="1" id="KW-1133">Transmembrane helix</keyword>
<evidence type="ECO:0000313" key="4">
    <source>
        <dbReference type="Proteomes" id="UP000070810"/>
    </source>
</evidence>
<keyword evidence="1" id="KW-0812">Transmembrane</keyword>
<dbReference type="EMBL" id="LDRK01000015">
    <property type="protein sequence ID" value="KTR86801.1"/>
    <property type="molecule type" value="Genomic_DNA"/>
</dbReference>
<reference evidence="3 4" key="1">
    <citation type="journal article" date="2016" name="Front. Microbiol.">
        <title>Genomic Resource of Rice Seed Associated Bacteria.</title>
        <authorList>
            <person name="Midha S."/>
            <person name="Bansal K."/>
            <person name="Sharma S."/>
            <person name="Kumar N."/>
            <person name="Patil P.P."/>
            <person name="Chaudhry V."/>
            <person name="Patil P.B."/>
        </authorList>
    </citation>
    <scope>NUCLEOTIDE SEQUENCE [LARGE SCALE GENOMIC DNA]</scope>
    <source>
        <strain evidence="3 4">NS354</strain>
    </source>
</reference>
<name>A0A147EQH1_9MICO</name>
<gene>
    <name evidence="3" type="ORF">NS354_03375</name>
</gene>
<feature type="domain" description="LysM" evidence="2">
    <location>
        <begin position="67"/>
        <end position="116"/>
    </location>
</feature>
<dbReference type="AlphaFoldDB" id="A0A147EQH1"/>
<dbReference type="Gene3D" id="3.10.350.10">
    <property type="entry name" value="LysM domain"/>
    <property type="match status" value="1"/>
</dbReference>
<proteinExistence type="predicted"/>
<sequence length="134" mass="13772">MSAAAIQGQDSRETNDASGALRLTRRGRIVLGALATVLVAGVLALIASLAAPEAMASGEGPNGEQFEYVVVQPGSSLWSLASDLDPSADPRDLITEIVQLNQLDDSSVQAGEAIAVPLRYSDNPLVVSGDELGA</sequence>
<evidence type="ECO:0000256" key="1">
    <source>
        <dbReference type="SAM" id="Phobius"/>
    </source>
</evidence>
<comment type="caution">
    <text evidence="3">The sequence shown here is derived from an EMBL/GenBank/DDBJ whole genome shotgun (WGS) entry which is preliminary data.</text>
</comment>
<dbReference type="Pfam" id="PF01476">
    <property type="entry name" value="LysM"/>
    <property type="match status" value="1"/>
</dbReference>
<dbReference type="Proteomes" id="UP000070810">
    <property type="component" value="Unassembled WGS sequence"/>
</dbReference>
<evidence type="ECO:0000313" key="3">
    <source>
        <dbReference type="EMBL" id="KTR86801.1"/>
    </source>
</evidence>
<dbReference type="InterPro" id="IPR036779">
    <property type="entry name" value="LysM_dom_sf"/>
</dbReference>
<keyword evidence="4" id="KW-1185">Reference proteome</keyword>
<dbReference type="RefSeq" id="WP_058593212.1">
    <property type="nucleotide sequence ID" value="NZ_LDRK01000015.1"/>
</dbReference>
<evidence type="ECO:0000259" key="2">
    <source>
        <dbReference type="PROSITE" id="PS51782"/>
    </source>
</evidence>